<dbReference type="EMBL" id="CM007384">
    <property type="protein sequence ID" value="ONK73285.1"/>
    <property type="molecule type" value="Genomic_DNA"/>
</dbReference>
<dbReference type="AlphaFoldDB" id="A0A5P1F4J2"/>
<protein>
    <submittedName>
        <fullName evidence="1">Uncharacterized protein</fullName>
    </submittedName>
</protein>
<name>A0A5P1F4J2_ASPOF</name>
<sequence>MREDEAVPHWDSRSWPLIWVPDVSLHLSLCSYLVRGSFVESEIYSRMEQVHTLYLNLLGEVTLPRFGRRVDLKGAAEMVIPGASEVNKLWEELEESKRKVRRLDEAL</sequence>
<evidence type="ECO:0000313" key="2">
    <source>
        <dbReference type="Proteomes" id="UP000243459"/>
    </source>
</evidence>
<organism evidence="1 2">
    <name type="scientific">Asparagus officinalis</name>
    <name type="common">Garden asparagus</name>
    <dbReference type="NCBI Taxonomy" id="4686"/>
    <lineage>
        <taxon>Eukaryota</taxon>
        <taxon>Viridiplantae</taxon>
        <taxon>Streptophyta</taxon>
        <taxon>Embryophyta</taxon>
        <taxon>Tracheophyta</taxon>
        <taxon>Spermatophyta</taxon>
        <taxon>Magnoliopsida</taxon>
        <taxon>Liliopsida</taxon>
        <taxon>Asparagales</taxon>
        <taxon>Asparagaceae</taxon>
        <taxon>Asparagoideae</taxon>
        <taxon>Asparagus</taxon>
    </lineage>
</organism>
<gene>
    <name evidence="1" type="ORF">A4U43_C04F29340</name>
</gene>
<proteinExistence type="predicted"/>
<accession>A0A5P1F4J2</accession>
<dbReference type="Proteomes" id="UP000243459">
    <property type="component" value="Chromosome 4"/>
</dbReference>
<dbReference type="Gramene" id="ONK73285">
    <property type="protein sequence ID" value="ONK73285"/>
    <property type="gene ID" value="A4U43_C04F29340"/>
</dbReference>
<keyword evidence="2" id="KW-1185">Reference proteome</keyword>
<evidence type="ECO:0000313" key="1">
    <source>
        <dbReference type="EMBL" id="ONK73285.1"/>
    </source>
</evidence>
<reference evidence="2" key="1">
    <citation type="journal article" date="2017" name="Nat. Commun.">
        <title>The asparagus genome sheds light on the origin and evolution of a young Y chromosome.</title>
        <authorList>
            <person name="Harkess A."/>
            <person name="Zhou J."/>
            <person name="Xu C."/>
            <person name="Bowers J.E."/>
            <person name="Van der Hulst R."/>
            <person name="Ayyampalayam S."/>
            <person name="Mercati F."/>
            <person name="Riccardi P."/>
            <person name="McKain M.R."/>
            <person name="Kakrana A."/>
            <person name="Tang H."/>
            <person name="Ray J."/>
            <person name="Groenendijk J."/>
            <person name="Arikit S."/>
            <person name="Mathioni S.M."/>
            <person name="Nakano M."/>
            <person name="Shan H."/>
            <person name="Telgmann-Rauber A."/>
            <person name="Kanno A."/>
            <person name="Yue Z."/>
            <person name="Chen H."/>
            <person name="Li W."/>
            <person name="Chen Y."/>
            <person name="Xu X."/>
            <person name="Zhang Y."/>
            <person name="Luo S."/>
            <person name="Chen H."/>
            <person name="Gao J."/>
            <person name="Mao Z."/>
            <person name="Pires J.C."/>
            <person name="Luo M."/>
            <person name="Kudrna D."/>
            <person name="Wing R.A."/>
            <person name="Meyers B.C."/>
            <person name="Yi K."/>
            <person name="Kong H."/>
            <person name="Lavrijsen P."/>
            <person name="Sunseri F."/>
            <person name="Falavigna A."/>
            <person name="Ye Y."/>
            <person name="Leebens-Mack J.H."/>
            <person name="Chen G."/>
        </authorList>
    </citation>
    <scope>NUCLEOTIDE SEQUENCE [LARGE SCALE GENOMIC DNA]</scope>
    <source>
        <strain evidence="2">cv. DH0086</strain>
    </source>
</reference>